<evidence type="ECO:0000256" key="1">
    <source>
        <dbReference type="SAM" id="Phobius"/>
    </source>
</evidence>
<feature type="domain" description="Knr4/Smi1-like" evidence="2">
    <location>
        <begin position="188"/>
        <end position="330"/>
    </location>
</feature>
<keyword evidence="1" id="KW-1133">Transmembrane helix</keyword>
<sequence length="725" mass="80415">MDKKKLAVVLRLGFGAVLVLYAAGLGFSHRTPWFILPLTLAFSVLYIAGKWPAWRQVWQDGGVGRALPPVVAIQAMLAGILYLTGLGLGRLISPQPMTQTVSASDLTGLALVVLLGLGVSVAIGRLEAAPDPEHLRETPQPGTAAELTILPGPVTAANMFGPYQGTDDFARAALTRQNDKKPVRQPKAANDLALDAAEARLGFVLPDGLRAIYKVKNGGSAPDLVVPKRPQPRPLNEDWADAFGGYEELYSLERLRTVHDSVLDYAHEDEADAFPEGARQMLVLAQWYRETTLLDYRHGDSPRLGLVDFDREGWQEEGVWFDDFAAFLSALRHAERDELRTRPPRDLAPHGPSVDHPDAFWMYGASFDLSSAADHGVDDELWQHTEARLGVMLPQALRPWLAVSNGGAPAYHVLPDQPGDADQPEGLNPFPAGHLFGIHQWITLHELSERLEFTAGFTPWSQIWDGSERLIVLSASFDTALMLDYRRAGDPRLLHVANLDDPASALDLGTAAQFLNRLRGFARPYENERSIGDDRLSARAPRPETFWMPDGRTGLDPDDVAHHEERLGLEFPRRLKEWMIRQDGGRPRFRFVPPVMPNAHGYPNPVISADTWLDLFPDGILPMGKWRLMADWLTRHPEDLGDALRLRGHGGPVRDEFGNTSKIILLAEAPDRLTLLDTSRDIQADHAMIVQLARKAEGWVETYRSATMRVFAPRALRSDVRVSGA</sequence>
<dbReference type="InterPro" id="IPR037883">
    <property type="entry name" value="Knr4/Smi1-like_sf"/>
</dbReference>
<evidence type="ECO:0000259" key="2">
    <source>
        <dbReference type="SMART" id="SM00860"/>
    </source>
</evidence>
<dbReference type="EMBL" id="VAFL01000009">
    <property type="protein sequence ID" value="TKW65938.1"/>
    <property type="molecule type" value="Genomic_DNA"/>
</dbReference>
<gene>
    <name evidence="3" type="ORF">DI616_12375</name>
</gene>
<dbReference type="SUPFAM" id="SSF160631">
    <property type="entry name" value="SMI1/KNR4-like"/>
    <property type="match status" value="1"/>
</dbReference>
<reference evidence="3 4" key="1">
    <citation type="journal article" date="2017" name="Nat. Commun.">
        <title>In situ click chemistry generation of cyclooxygenase-2 inhibitors.</title>
        <authorList>
            <person name="Bhardwaj A."/>
            <person name="Kaur J."/>
            <person name="Wuest M."/>
            <person name="Wuest F."/>
        </authorList>
    </citation>
    <scope>NUCLEOTIDE SEQUENCE [LARGE SCALE GENOMIC DNA]</scope>
    <source>
        <strain evidence="3">S2_012_000_R3_94</strain>
    </source>
</reference>
<evidence type="ECO:0000313" key="4">
    <source>
        <dbReference type="Proteomes" id="UP000315344"/>
    </source>
</evidence>
<feature type="domain" description="Knr4/Smi1-like" evidence="2">
    <location>
        <begin position="376"/>
        <end position="517"/>
    </location>
</feature>
<keyword evidence="1" id="KW-0812">Transmembrane</keyword>
<feature type="transmembrane region" description="Helical" evidence="1">
    <location>
        <begin position="33"/>
        <end position="54"/>
    </location>
</feature>
<feature type="transmembrane region" description="Helical" evidence="1">
    <location>
        <begin position="66"/>
        <end position="86"/>
    </location>
</feature>
<proteinExistence type="predicted"/>
<name>A0A533I8F0_PARDE</name>
<dbReference type="Gene3D" id="3.40.1580.10">
    <property type="entry name" value="SMI1/KNR4-like"/>
    <property type="match status" value="1"/>
</dbReference>
<keyword evidence="1" id="KW-0472">Membrane</keyword>
<dbReference type="AlphaFoldDB" id="A0A533I8F0"/>
<dbReference type="InterPro" id="IPR018958">
    <property type="entry name" value="Knr4/Smi1-like_dom"/>
</dbReference>
<feature type="transmembrane region" description="Helical" evidence="1">
    <location>
        <begin position="7"/>
        <end position="27"/>
    </location>
</feature>
<accession>A0A533I8F0</accession>
<dbReference type="Proteomes" id="UP000315344">
    <property type="component" value="Unassembled WGS sequence"/>
</dbReference>
<feature type="domain" description="Knr4/Smi1-like" evidence="2">
    <location>
        <begin position="554"/>
        <end position="635"/>
    </location>
</feature>
<evidence type="ECO:0000313" key="3">
    <source>
        <dbReference type="EMBL" id="TKW65938.1"/>
    </source>
</evidence>
<dbReference type="SMART" id="SM00860">
    <property type="entry name" value="SMI1_KNR4"/>
    <property type="match status" value="3"/>
</dbReference>
<comment type="caution">
    <text evidence="3">The sequence shown here is derived from an EMBL/GenBank/DDBJ whole genome shotgun (WGS) entry which is preliminary data.</text>
</comment>
<dbReference type="Pfam" id="PF09346">
    <property type="entry name" value="SMI1_KNR4"/>
    <property type="match status" value="1"/>
</dbReference>
<protein>
    <recommendedName>
        <fullName evidence="2">Knr4/Smi1-like domain-containing protein</fullName>
    </recommendedName>
</protein>
<organism evidence="3 4">
    <name type="scientific">Paracoccus denitrificans</name>
    <dbReference type="NCBI Taxonomy" id="266"/>
    <lineage>
        <taxon>Bacteria</taxon>
        <taxon>Pseudomonadati</taxon>
        <taxon>Pseudomonadota</taxon>
        <taxon>Alphaproteobacteria</taxon>
        <taxon>Rhodobacterales</taxon>
        <taxon>Paracoccaceae</taxon>
        <taxon>Paracoccus</taxon>
    </lineage>
</organism>